<gene>
    <name evidence="1" type="ordered locus">Trad_0708</name>
</gene>
<dbReference type="eggNOG" id="COG1547">
    <property type="taxonomic scope" value="Bacteria"/>
</dbReference>
<dbReference type="SUPFAM" id="SSF140663">
    <property type="entry name" value="TTHA0068-like"/>
    <property type="match status" value="1"/>
</dbReference>
<dbReference type="KEGG" id="tra:Trad_0708"/>
<dbReference type="RefSeq" id="WP_013177216.1">
    <property type="nucleotide sequence ID" value="NC_014221.1"/>
</dbReference>
<dbReference type="InterPro" id="IPR023203">
    <property type="entry name" value="TTHA0068_sf"/>
</dbReference>
<dbReference type="InterPro" id="IPR005500">
    <property type="entry name" value="DUF309"/>
</dbReference>
<dbReference type="AlphaFoldDB" id="D7CTI7"/>
<sequence>MSGWEAGARHFNAGAYWEAHEAWEGPWGAAQGRDRSLYAGAILLAAALHKARAMGNARGGRRNYAKALAHLALLPDHYRGVAVRALEAQVHAALQDARLAPQLPLTLLAEPAEATR</sequence>
<dbReference type="STRING" id="649638.Trad_0708"/>
<dbReference type="Pfam" id="PF03745">
    <property type="entry name" value="DUF309"/>
    <property type="match status" value="1"/>
</dbReference>
<evidence type="ECO:0000313" key="2">
    <source>
        <dbReference type="Proteomes" id="UP000000379"/>
    </source>
</evidence>
<proteinExistence type="predicted"/>
<protein>
    <recommendedName>
        <fullName evidence="3">DUF309 domain-containing protein</fullName>
    </recommendedName>
</protein>
<evidence type="ECO:0008006" key="3">
    <source>
        <dbReference type="Google" id="ProtNLM"/>
    </source>
</evidence>
<dbReference type="Proteomes" id="UP000000379">
    <property type="component" value="Chromosome"/>
</dbReference>
<keyword evidence="2" id="KW-1185">Reference proteome</keyword>
<organism evidence="1 2">
    <name type="scientific">Truepera radiovictrix (strain DSM 17093 / CIP 108686 / LMG 22925 / RQ-24)</name>
    <dbReference type="NCBI Taxonomy" id="649638"/>
    <lineage>
        <taxon>Bacteria</taxon>
        <taxon>Thermotogati</taxon>
        <taxon>Deinococcota</taxon>
        <taxon>Deinococci</taxon>
        <taxon>Trueperales</taxon>
        <taxon>Trueperaceae</taxon>
        <taxon>Truepera</taxon>
    </lineage>
</organism>
<reference evidence="2" key="1">
    <citation type="submission" date="2010-05" db="EMBL/GenBank/DDBJ databases">
        <title>The complete genome of Truepera radiovictris DSM 17093.</title>
        <authorList>
            <consortium name="US DOE Joint Genome Institute (JGI-PGF)"/>
            <person name="Lucas S."/>
            <person name="Copeland A."/>
            <person name="Lapidus A."/>
            <person name="Glavina del Rio T."/>
            <person name="Dalin E."/>
            <person name="Tice H."/>
            <person name="Bruce D."/>
            <person name="Goodwin L."/>
            <person name="Pitluck S."/>
            <person name="Kyrpides N."/>
            <person name="Mavromatis K."/>
            <person name="Ovchinnikova G."/>
            <person name="Munk A.C."/>
            <person name="Detter J.C."/>
            <person name="Han C."/>
            <person name="Tapia R."/>
            <person name="Land M."/>
            <person name="Hauser L."/>
            <person name="Markowitz V."/>
            <person name="Cheng J.-F."/>
            <person name="Hugenholtz P."/>
            <person name="Woyke T."/>
            <person name="Wu D."/>
            <person name="Tindall B."/>
            <person name="Pomrenke H.G."/>
            <person name="Brambilla E."/>
            <person name="Klenk H.-P."/>
            <person name="Eisen J.A."/>
        </authorList>
    </citation>
    <scope>NUCLEOTIDE SEQUENCE [LARGE SCALE GENOMIC DNA]</scope>
    <source>
        <strain evidence="2">DSM 17093 / CIP 108686 / LMG 22925 / RQ-24</strain>
    </source>
</reference>
<dbReference type="EMBL" id="CP002049">
    <property type="protein sequence ID" value="ADI13844.1"/>
    <property type="molecule type" value="Genomic_DNA"/>
</dbReference>
<dbReference type="HOGENOM" id="CLU_125317_2_0_0"/>
<name>D7CTI7_TRURR</name>
<reference evidence="1 2" key="2">
    <citation type="journal article" date="2011" name="Stand. Genomic Sci.">
        <title>Complete genome sequence of Truepera radiovictrix type strain (RQ-24).</title>
        <authorList>
            <person name="Ivanova N."/>
            <person name="Rohde C."/>
            <person name="Munk C."/>
            <person name="Nolan M."/>
            <person name="Lucas S."/>
            <person name="Del Rio T.G."/>
            <person name="Tice H."/>
            <person name="Deshpande S."/>
            <person name="Cheng J.F."/>
            <person name="Tapia R."/>
            <person name="Han C."/>
            <person name="Goodwin L."/>
            <person name="Pitluck S."/>
            <person name="Liolios K."/>
            <person name="Mavromatis K."/>
            <person name="Mikhailova N."/>
            <person name="Pati A."/>
            <person name="Chen A."/>
            <person name="Palaniappan K."/>
            <person name="Land M."/>
            <person name="Hauser L."/>
            <person name="Chang Y.J."/>
            <person name="Jeffries C.D."/>
            <person name="Brambilla E."/>
            <person name="Rohde M."/>
            <person name="Goker M."/>
            <person name="Tindall B.J."/>
            <person name="Woyke T."/>
            <person name="Bristow J."/>
            <person name="Eisen J.A."/>
            <person name="Markowitz V."/>
            <person name="Hugenholtz P."/>
            <person name="Kyrpides N.C."/>
            <person name="Klenk H.P."/>
            <person name="Lapidus A."/>
        </authorList>
    </citation>
    <scope>NUCLEOTIDE SEQUENCE [LARGE SCALE GENOMIC DNA]</scope>
    <source>
        <strain evidence="2">DSM 17093 / CIP 108686 / LMG 22925 / RQ-24</strain>
    </source>
</reference>
<accession>D7CTI7</accession>
<evidence type="ECO:0000313" key="1">
    <source>
        <dbReference type="EMBL" id="ADI13844.1"/>
    </source>
</evidence>
<dbReference type="Gene3D" id="1.10.3450.10">
    <property type="entry name" value="TTHA0068-like"/>
    <property type="match status" value="1"/>
</dbReference>
<dbReference type="OrthoDB" id="71454at2"/>